<dbReference type="SUPFAM" id="SSF63520">
    <property type="entry name" value="PTS-regulatory domain, PRD"/>
    <property type="match status" value="1"/>
</dbReference>
<keyword evidence="3" id="KW-1185">Reference proteome</keyword>
<organism evidence="2 3">
    <name type="scientific">Polycladomyces abyssicola</name>
    <dbReference type="NCBI Taxonomy" id="1125966"/>
    <lineage>
        <taxon>Bacteria</taxon>
        <taxon>Bacillati</taxon>
        <taxon>Bacillota</taxon>
        <taxon>Bacilli</taxon>
        <taxon>Bacillales</taxon>
        <taxon>Thermoactinomycetaceae</taxon>
        <taxon>Polycladomyces</taxon>
    </lineage>
</organism>
<accession>A0A8D5UDC4</accession>
<dbReference type="Pfam" id="PF00874">
    <property type="entry name" value="PRD"/>
    <property type="match status" value="1"/>
</dbReference>
<dbReference type="EMBL" id="AP024601">
    <property type="protein sequence ID" value="BCU81311.1"/>
    <property type="molecule type" value="Genomic_DNA"/>
</dbReference>
<dbReference type="PROSITE" id="PS51372">
    <property type="entry name" value="PRD_2"/>
    <property type="match status" value="1"/>
</dbReference>
<dbReference type="KEGG" id="pabs:JIR001_10940"/>
<dbReference type="InterPro" id="IPR011608">
    <property type="entry name" value="PRD"/>
</dbReference>
<protein>
    <recommendedName>
        <fullName evidence="1">PRD domain-containing protein</fullName>
    </recommendedName>
</protein>
<proteinExistence type="predicted"/>
<dbReference type="Proteomes" id="UP000677436">
    <property type="component" value="Chromosome"/>
</dbReference>
<dbReference type="Gene3D" id="1.10.1790.10">
    <property type="entry name" value="PRD domain"/>
    <property type="match status" value="1"/>
</dbReference>
<gene>
    <name evidence="2" type="ORF">JIR001_10940</name>
</gene>
<dbReference type="AlphaFoldDB" id="A0A8D5UDC4"/>
<evidence type="ECO:0000259" key="1">
    <source>
        <dbReference type="PROSITE" id="PS51372"/>
    </source>
</evidence>
<evidence type="ECO:0000313" key="3">
    <source>
        <dbReference type="Proteomes" id="UP000677436"/>
    </source>
</evidence>
<evidence type="ECO:0000313" key="2">
    <source>
        <dbReference type="EMBL" id="BCU81311.1"/>
    </source>
</evidence>
<dbReference type="RefSeq" id="WP_212774563.1">
    <property type="nucleotide sequence ID" value="NZ_AP024601.1"/>
</dbReference>
<sequence>MDLLQQRIDLLHQSGQIDVQTKESLHNVLRLLNQQFGMDLNEETGSMMITHLAMAVSRQLEGKSIKEMNEGQYSELRDDGDFEKASHIWKAVQEVLPVPFTTAEKQYMLLHLAALLKQI</sequence>
<name>A0A8D5UDC4_9BACL</name>
<reference evidence="2" key="2">
    <citation type="journal article" date="2021" name="Microbiol. Resour. Announc.">
        <title>Complete Genome Sequence of Polycladomyces abyssicola JIR-001T, Isolated from Hemipelagic Sediment in Deep Seawater.</title>
        <authorList>
            <person name="Tsubouchi T."/>
            <person name="Kaneko Y."/>
        </authorList>
    </citation>
    <scope>NUCLEOTIDE SEQUENCE</scope>
    <source>
        <strain evidence="2">JIR-001</strain>
    </source>
</reference>
<feature type="domain" description="PRD" evidence="1">
    <location>
        <begin position="16"/>
        <end position="119"/>
    </location>
</feature>
<reference evidence="2" key="1">
    <citation type="journal article" date="2013" name="Int. J. Syst. Evol. Microbiol.">
        <title>Polycladomyces abyssicola gen. nov., sp. nov., a thermophilic filamentous bacterium isolated from hemipelagic sediment.</title>
        <authorList>
            <person name="Tsubouchi T."/>
            <person name="Shimane Y."/>
            <person name="Mori K."/>
            <person name="Usui K."/>
            <person name="Hiraki T."/>
            <person name="Tame A."/>
            <person name="Uematsu K."/>
            <person name="Maruyama T."/>
            <person name="Hatada Y."/>
        </authorList>
    </citation>
    <scope>NUCLEOTIDE SEQUENCE</scope>
    <source>
        <strain evidence="2">JIR-001</strain>
    </source>
</reference>
<dbReference type="GO" id="GO:0006355">
    <property type="term" value="P:regulation of DNA-templated transcription"/>
    <property type="evidence" value="ECO:0007669"/>
    <property type="project" value="InterPro"/>
</dbReference>
<dbReference type="InterPro" id="IPR036634">
    <property type="entry name" value="PRD_sf"/>
</dbReference>